<keyword evidence="8" id="KW-0732">Signal</keyword>
<dbReference type="SUPFAM" id="SSF47090">
    <property type="entry name" value="PGBD-like"/>
    <property type="match status" value="1"/>
</dbReference>
<sequence length="409" mass="45768">MLFQIIATFVWWMMLSITAAQSNTCPPTEYGPPSGVIQSPGFIQHLNYGNDINCVYNIRVADGSHVLLTVNSFVTEQCCDRLIIFDGPSTQSPVIISWSGRVSPGSYAESTGNVVTVIFRTDNTVNAAGFSVQYAPTHSQYTTTTTARPSLQIIDWRNKTTYWGSRPSPNDIHTLVLHHTQEPTVEATMDALNRSQLSVHYIAAKNGTIYQLVDDSNRAWHAGAGTWGDYQNMNDISIGIEIVNSGDEPFPVIQEKAVAALSQIIVTKYNILPKNIVSHADFGLARKIDVSGYFDYKLFYAELGLFPGLFITNLPVSDQKKVLYQESNSFNAAVTIIQQHLHQYGYALTADGFFGNDTELVAEAFNRHFCPEIFFKESIDAQGDDVRHWQNKRWYGISQERLDYLIAHT</sequence>
<evidence type="ECO:0000313" key="10">
    <source>
        <dbReference type="Proteomes" id="UP000887566"/>
    </source>
</evidence>
<dbReference type="Pfam" id="PF00431">
    <property type="entry name" value="CUB"/>
    <property type="match status" value="1"/>
</dbReference>
<dbReference type="PROSITE" id="PS01180">
    <property type="entry name" value="CUB"/>
    <property type="match status" value="1"/>
</dbReference>
<dbReference type="GO" id="GO:0071555">
    <property type="term" value="P:cell wall organization"/>
    <property type="evidence" value="ECO:0007669"/>
    <property type="project" value="UniProtKB-KW"/>
</dbReference>
<dbReference type="GO" id="GO:0009254">
    <property type="term" value="P:peptidoglycan turnover"/>
    <property type="evidence" value="ECO:0007669"/>
    <property type="project" value="TreeGrafter"/>
</dbReference>
<evidence type="ECO:0000256" key="6">
    <source>
        <dbReference type="ARBA" id="ARBA00023316"/>
    </source>
</evidence>
<dbReference type="InterPro" id="IPR036365">
    <property type="entry name" value="PGBD-like_sf"/>
</dbReference>
<accession>A0A914VU02</accession>
<evidence type="ECO:0000259" key="9">
    <source>
        <dbReference type="PROSITE" id="PS01180"/>
    </source>
</evidence>
<dbReference type="CDD" id="cd06583">
    <property type="entry name" value="PGRP"/>
    <property type="match status" value="1"/>
</dbReference>
<name>A0A914VU02_9BILA</name>
<feature type="chain" id="PRO_5037206486" description="N-acetylmuramoyl-L-alanine amidase" evidence="8">
    <location>
        <begin position="21"/>
        <end position="409"/>
    </location>
</feature>
<dbReference type="CDD" id="cd00041">
    <property type="entry name" value="CUB"/>
    <property type="match status" value="1"/>
</dbReference>
<dbReference type="GO" id="GO:0009253">
    <property type="term" value="P:peptidoglycan catabolic process"/>
    <property type="evidence" value="ECO:0007669"/>
    <property type="project" value="InterPro"/>
</dbReference>
<dbReference type="InterPro" id="IPR036366">
    <property type="entry name" value="PGBDSf"/>
</dbReference>
<evidence type="ECO:0000313" key="11">
    <source>
        <dbReference type="WBParaSite" id="PSAMB.scaffold2499size22881.g17985.t1"/>
    </source>
</evidence>
<dbReference type="Gene3D" id="1.10.101.10">
    <property type="entry name" value="PGBD-like superfamily/PGBD"/>
    <property type="match status" value="1"/>
</dbReference>
<keyword evidence="10" id="KW-1185">Reference proteome</keyword>
<evidence type="ECO:0000256" key="3">
    <source>
        <dbReference type="ARBA" id="ARBA00011901"/>
    </source>
</evidence>
<protein>
    <recommendedName>
        <fullName evidence="3">N-acetylmuramoyl-L-alanine amidase</fullName>
        <ecNumber evidence="3">3.5.1.28</ecNumber>
    </recommendedName>
</protein>
<dbReference type="InterPro" id="IPR002502">
    <property type="entry name" value="Amidase_domain"/>
</dbReference>
<organism evidence="10 11">
    <name type="scientific">Plectus sambesii</name>
    <dbReference type="NCBI Taxonomy" id="2011161"/>
    <lineage>
        <taxon>Eukaryota</taxon>
        <taxon>Metazoa</taxon>
        <taxon>Ecdysozoa</taxon>
        <taxon>Nematoda</taxon>
        <taxon>Chromadorea</taxon>
        <taxon>Plectida</taxon>
        <taxon>Plectina</taxon>
        <taxon>Plectoidea</taxon>
        <taxon>Plectidae</taxon>
        <taxon>Plectus</taxon>
    </lineage>
</organism>
<evidence type="ECO:0000256" key="7">
    <source>
        <dbReference type="PROSITE-ProRule" id="PRU00059"/>
    </source>
</evidence>
<dbReference type="Gene3D" id="2.60.120.290">
    <property type="entry name" value="Spermadhesin, CUB domain"/>
    <property type="match status" value="1"/>
</dbReference>
<evidence type="ECO:0000256" key="1">
    <source>
        <dbReference type="ARBA" id="ARBA00001561"/>
    </source>
</evidence>
<feature type="domain" description="CUB" evidence="9">
    <location>
        <begin position="25"/>
        <end position="137"/>
    </location>
</feature>
<comment type="similarity">
    <text evidence="2">Belongs to the N-acetylmuramoyl-L-alanine amidase 2 family.</text>
</comment>
<dbReference type="GO" id="GO:0008745">
    <property type="term" value="F:N-acetylmuramoyl-L-alanine amidase activity"/>
    <property type="evidence" value="ECO:0007669"/>
    <property type="project" value="UniProtKB-EC"/>
</dbReference>
<dbReference type="PANTHER" id="PTHR30417">
    <property type="entry name" value="N-ACETYLMURAMOYL-L-ALANINE AMIDASE AMID"/>
    <property type="match status" value="1"/>
</dbReference>
<dbReference type="PANTHER" id="PTHR30417:SF1">
    <property type="entry name" value="N-ACETYLMURAMOYL-L-ALANINE AMIDASE AMID"/>
    <property type="match status" value="1"/>
</dbReference>
<comment type="catalytic activity">
    <reaction evidence="1">
        <text>Hydrolyzes the link between N-acetylmuramoyl residues and L-amino acid residues in certain cell-wall glycopeptides.</text>
        <dbReference type="EC" id="3.5.1.28"/>
    </reaction>
</comment>
<feature type="signal peptide" evidence="8">
    <location>
        <begin position="1"/>
        <end position="20"/>
    </location>
</feature>
<dbReference type="AlphaFoldDB" id="A0A914VU02"/>
<dbReference type="SUPFAM" id="SSF55846">
    <property type="entry name" value="N-acetylmuramoyl-L-alanine amidase-like"/>
    <property type="match status" value="1"/>
</dbReference>
<dbReference type="SMART" id="SM00644">
    <property type="entry name" value="Ami_2"/>
    <property type="match status" value="1"/>
</dbReference>
<evidence type="ECO:0000256" key="2">
    <source>
        <dbReference type="ARBA" id="ARBA00007553"/>
    </source>
</evidence>
<keyword evidence="6" id="KW-0961">Cell wall biogenesis/degradation</keyword>
<dbReference type="Proteomes" id="UP000887566">
    <property type="component" value="Unplaced"/>
</dbReference>
<dbReference type="SUPFAM" id="SSF49854">
    <property type="entry name" value="Spermadhesin, CUB domain"/>
    <property type="match status" value="1"/>
</dbReference>
<dbReference type="Pfam" id="PF01510">
    <property type="entry name" value="Amidase_2"/>
    <property type="match status" value="1"/>
</dbReference>
<evidence type="ECO:0000256" key="5">
    <source>
        <dbReference type="ARBA" id="ARBA00023157"/>
    </source>
</evidence>
<keyword evidence="5" id="KW-1015">Disulfide bond</keyword>
<dbReference type="Gene3D" id="3.40.80.10">
    <property type="entry name" value="Peptidoglycan recognition protein-like"/>
    <property type="match status" value="1"/>
</dbReference>
<keyword evidence="4" id="KW-0378">Hydrolase</keyword>
<comment type="caution">
    <text evidence="7">Lacks conserved residue(s) required for the propagation of feature annotation.</text>
</comment>
<dbReference type="InterPro" id="IPR035914">
    <property type="entry name" value="Sperma_CUB_dom_sf"/>
</dbReference>
<evidence type="ECO:0000256" key="4">
    <source>
        <dbReference type="ARBA" id="ARBA00022801"/>
    </source>
</evidence>
<dbReference type="InterPro" id="IPR036505">
    <property type="entry name" value="Amidase/PGRP_sf"/>
</dbReference>
<dbReference type="InterPro" id="IPR000859">
    <property type="entry name" value="CUB_dom"/>
</dbReference>
<evidence type="ECO:0000256" key="8">
    <source>
        <dbReference type="SAM" id="SignalP"/>
    </source>
</evidence>
<reference evidence="11" key="1">
    <citation type="submission" date="2022-11" db="UniProtKB">
        <authorList>
            <consortium name="WormBaseParasite"/>
        </authorList>
    </citation>
    <scope>IDENTIFICATION</scope>
</reference>
<dbReference type="SMART" id="SM00042">
    <property type="entry name" value="CUB"/>
    <property type="match status" value="1"/>
</dbReference>
<proteinExistence type="inferred from homology"/>
<dbReference type="InterPro" id="IPR051206">
    <property type="entry name" value="NAMLAA_amidase_2"/>
</dbReference>
<dbReference type="WBParaSite" id="PSAMB.scaffold2499size22881.g17985.t1">
    <property type="protein sequence ID" value="PSAMB.scaffold2499size22881.g17985.t1"/>
    <property type="gene ID" value="PSAMB.scaffold2499size22881.g17985"/>
</dbReference>
<dbReference type="EC" id="3.5.1.28" evidence="3"/>